<evidence type="ECO:0000313" key="2">
    <source>
        <dbReference type="EMBL" id="JAG22440.1"/>
    </source>
</evidence>
<proteinExistence type="predicted"/>
<feature type="compositionally biased region" description="Basic and acidic residues" evidence="1">
    <location>
        <begin position="212"/>
        <end position="234"/>
    </location>
</feature>
<evidence type="ECO:0000256" key="1">
    <source>
        <dbReference type="SAM" id="MobiDB-lite"/>
    </source>
</evidence>
<accession>A0A0A9XYS2</accession>
<reference evidence="2" key="1">
    <citation type="journal article" date="2014" name="PLoS ONE">
        <title>Transcriptome-Based Identification of ABC Transporters in the Western Tarnished Plant Bug Lygus hesperus.</title>
        <authorList>
            <person name="Hull J.J."/>
            <person name="Chaney K."/>
            <person name="Geib S.M."/>
            <person name="Fabrick J.A."/>
            <person name="Brent C.S."/>
            <person name="Walsh D."/>
            <person name="Lavine L.C."/>
        </authorList>
    </citation>
    <scope>NUCLEOTIDE SEQUENCE</scope>
</reference>
<dbReference type="AlphaFoldDB" id="A0A0A9XYS2"/>
<feature type="compositionally biased region" description="Polar residues" evidence="1">
    <location>
        <begin position="185"/>
        <end position="211"/>
    </location>
</feature>
<reference evidence="2" key="2">
    <citation type="submission" date="2014-07" db="EMBL/GenBank/DDBJ databases">
        <authorList>
            <person name="Hull J."/>
        </authorList>
    </citation>
    <scope>NUCLEOTIDE SEQUENCE</scope>
</reference>
<reference evidence="3" key="3">
    <citation type="submission" date="2014-09" db="EMBL/GenBank/DDBJ databases">
        <authorList>
            <person name="Magalhaes I.L.F."/>
            <person name="Oliveira U."/>
            <person name="Santos F.R."/>
            <person name="Vidigal T.H.D.A."/>
            <person name="Brescovit A.D."/>
            <person name="Santos A.J."/>
        </authorList>
    </citation>
    <scope>NUCLEOTIDE SEQUENCE</scope>
</reference>
<protein>
    <submittedName>
        <fullName evidence="2">Glutathione S-transferase omega-like 2</fullName>
    </submittedName>
</protein>
<keyword evidence="2" id="KW-0808">Transferase</keyword>
<dbReference type="GO" id="GO:0016740">
    <property type="term" value="F:transferase activity"/>
    <property type="evidence" value="ECO:0007669"/>
    <property type="project" value="UniProtKB-KW"/>
</dbReference>
<feature type="region of interest" description="Disordered" evidence="1">
    <location>
        <begin position="105"/>
        <end position="141"/>
    </location>
</feature>
<gene>
    <name evidence="2" type="primary">gto2</name>
    <name evidence="2" type="ORF">CM83_1430</name>
</gene>
<dbReference type="EMBL" id="GBRD01014854">
    <property type="protein sequence ID" value="JAG50972.1"/>
    <property type="molecule type" value="Transcribed_RNA"/>
</dbReference>
<name>A0A0A9XYS2_LYGHE</name>
<dbReference type="EMBL" id="GBHO01021164">
    <property type="protein sequence ID" value="JAG22440.1"/>
    <property type="molecule type" value="Transcribed_RNA"/>
</dbReference>
<evidence type="ECO:0000313" key="3">
    <source>
        <dbReference type="EMBL" id="JAG50972.1"/>
    </source>
</evidence>
<feature type="region of interest" description="Disordered" evidence="1">
    <location>
        <begin position="185"/>
        <end position="250"/>
    </location>
</feature>
<sequence length="343" mass="38176">MTLLSGPKKMAIREALMAERAARAASPDFPRIHENPYFREDVKESSIDSLEHSVGCPKYKCTSKSKCQLRSPARSPTPRVLHPKPWGARDPKEIPCTCFTRRKYQKSAPSSIRNSPTRELRKSIPRRAQSPRSSILKDETPDDVSEVMKMFEEFCDHAERKGVKLSPSTLDSMFSKMRSKLCNTTLNSTAKTKTQASGRLGKRQTSSADSTKQVHDVLLHDRKPLPEVPQDHRSQSNQSHQPSMSSSTVRGKLEANNVILELSGSDFPDQSATFTNIFGSMLPSDRFNYVALGGNQFFGPGEVLSTGIPTATILIDSTEAYMPTDVVMPARLPRSLARGRRKP</sequence>
<feature type="compositionally biased region" description="Low complexity" evidence="1">
    <location>
        <begin position="235"/>
        <end position="247"/>
    </location>
</feature>
<organism evidence="2">
    <name type="scientific">Lygus hesperus</name>
    <name type="common">Western plant bug</name>
    <dbReference type="NCBI Taxonomy" id="30085"/>
    <lineage>
        <taxon>Eukaryota</taxon>
        <taxon>Metazoa</taxon>
        <taxon>Ecdysozoa</taxon>
        <taxon>Arthropoda</taxon>
        <taxon>Hexapoda</taxon>
        <taxon>Insecta</taxon>
        <taxon>Pterygota</taxon>
        <taxon>Neoptera</taxon>
        <taxon>Paraneoptera</taxon>
        <taxon>Hemiptera</taxon>
        <taxon>Heteroptera</taxon>
        <taxon>Panheteroptera</taxon>
        <taxon>Cimicomorpha</taxon>
        <taxon>Miridae</taxon>
        <taxon>Mirini</taxon>
        <taxon>Lygus</taxon>
    </lineage>
</organism>